<proteinExistence type="predicted"/>
<gene>
    <name evidence="1" type="ORF">AQUCO_00900918v1</name>
</gene>
<dbReference type="Gene3D" id="1.25.40.10">
    <property type="entry name" value="Tetratricopeptide repeat domain"/>
    <property type="match status" value="2"/>
</dbReference>
<dbReference type="OrthoDB" id="1892356at2759"/>
<dbReference type="PANTHER" id="PTHR47868">
    <property type="entry name" value="OS05G0457700 PROTEIN"/>
    <property type="match status" value="1"/>
</dbReference>
<evidence type="ECO:0000313" key="1">
    <source>
        <dbReference type="EMBL" id="PIA54678.1"/>
    </source>
</evidence>
<keyword evidence="2" id="KW-1185">Reference proteome</keyword>
<dbReference type="FunCoup" id="A0A2G5EFZ6">
    <property type="interactions" value="901"/>
</dbReference>
<dbReference type="InterPro" id="IPR019734">
    <property type="entry name" value="TPR_rpt"/>
</dbReference>
<evidence type="ECO:0000313" key="2">
    <source>
        <dbReference type="Proteomes" id="UP000230069"/>
    </source>
</evidence>
<dbReference type="SUPFAM" id="SSF48452">
    <property type="entry name" value="TPR-like"/>
    <property type="match status" value="2"/>
</dbReference>
<dbReference type="GO" id="GO:0005739">
    <property type="term" value="C:mitochondrion"/>
    <property type="evidence" value="ECO:0007669"/>
    <property type="project" value="TreeGrafter"/>
</dbReference>
<dbReference type="Proteomes" id="UP000230069">
    <property type="component" value="Unassembled WGS sequence"/>
</dbReference>
<accession>A0A2G5EFZ6</accession>
<dbReference type="EMBL" id="KZ305026">
    <property type="protein sequence ID" value="PIA54678.1"/>
    <property type="molecule type" value="Genomic_DNA"/>
</dbReference>
<dbReference type="Pfam" id="PF13374">
    <property type="entry name" value="TPR_10"/>
    <property type="match status" value="1"/>
</dbReference>
<dbReference type="AlphaFoldDB" id="A0A2G5EFZ6"/>
<dbReference type="STRING" id="218851.A0A2G5EFZ6"/>
<dbReference type="InterPro" id="IPR011990">
    <property type="entry name" value="TPR-like_helical_dom_sf"/>
</dbReference>
<sequence length="440" mass="47424">MFRVVQKLAKPALINTTRLSSHHSIFPSLSTIRFYASDAVESKGQGVSSSSSSCGGLNLPVALQMINYGLGLARAKKSSESYAQGLFVMEQCLSATSPSTESENTKGVIKLAMSKLLSESGDLNEAIETLQKIQDLGNSSLGVKVAAMEGLIGLKLELGEDITSSELAEKCVELLKTGSEDSQTSSGEYEVLQARANGIKGLVELVNGSIENAGACFQEDKGLSGNVMLSHGELLHATGNLASAKEFYQKAIQEIPEVDSFGDLHSLTTCNMVPVEVLLGATCALGQLEAHSGNFSDAEEILTRALTKAEEHFGSHHPKVGVILTCIALMFRHKAKLEHSSALLIQEGLYRRAIEMLKAPSLETEGEESKVQRSDIVALARGGYADILSVQENRKTEGDRMRKWAENAWRNHRMSLAEALEISEPSTKVAVIDTRICRAL</sequence>
<dbReference type="PANTHER" id="PTHR47868:SF2">
    <property type="entry name" value="OS05G0457700 PROTEIN"/>
    <property type="match status" value="1"/>
</dbReference>
<dbReference type="Pfam" id="PF13181">
    <property type="entry name" value="TPR_8"/>
    <property type="match status" value="1"/>
</dbReference>
<name>A0A2G5EFZ6_AQUCA</name>
<dbReference type="InParanoid" id="A0A2G5EFZ6"/>
<organism evidence="1 2">
    <name type="scientific">Aquilegia coerulea</name>
    <name type="common">Rocky mountain columbine</name>
    <dbReference type="NCBI Taxonomy" id="218851"/>
    <lineage>
        <taxon>Eukaryota</taxon>
        <taxon>Viridiplantae</taxon>
        <taxon>Streptophyta</taxon>
        <taxon>Embryophyta</taxon>
        <taxon>Tracheophyta</taxon>
        <taxon>Spermatophyta</taxon>
        <taxon>Magnoliopsida</taxon>
        <taxon>Ranunculales</taxon>
        <taxon>Ranunculaceae</taxon>
        <taxon>Thalictroideae</taxon>
        <taxon>Aquilegia</taxon>
    </lineage>
</organism>
<protein>
    <submittedName>
        <fullName evidence="1">Uncharacterized protein</fullName>
    </submittedName>
</protein>
<reference evidence="1 2" key="1">
    <citation type="submission" date="2017-09" db="EMBL/GenBank/DDBJ databases">
        <title>WGS assembly of Aquilegia coerulea Goldsmith.</title>
        <authorList>
            <person name="Hodges S."/>
            <person name="Kramer E."/>
            <person name="Nordborg M."/>
            <person name="Tomkins J."/>
            <person name="Borevitz J."/>
            <person name="Derieg N."/>
            <person name="Yan J."/>
            <person name="Mihaltcheva S."/>
            <person name="Hayes R.D."/>
            <person name="Rokhsar D."/>
        </authorList>
    </citation>
    <scope>NUCLEOTIDE SEQUENCE [LARGE SCALE GENOMIC DNA]</scope>
    <source>
        <strain evidence="2">cv. Goldsmith</strain>
    </source>
</reference>